<keyword evidence="1" id="KW-0808">Transferase</keyword>
<dbReference type="AlphaFoldDB" id="A0A0G0YRF1"/>
<dbReference type="InterPro" id="IPR036113">
    <property type="entry name" value="Asp/Glu-ADT_sf_sub_c"/>
</dbReference>
<organism evidence="1 2">
    <name type="scientific">candidate division WWE3 bacterium GW2011_GWF1_42_14</name>
    <dbReference type="NCBI Taxonomy" id="1619138"/>
    <lineage>
        <taxon>Bacteria</taxon>
        <taxon>Katanobacteria</taxon>
    </lineage>
</organism>
<dbReference type="GO" id="GO:0016740">
    <property type="term" value="F:transferase activity"/>
    <property type="evidence" value="ECO:0007669"/>
    <property type="project" value="UniProtKB-KW"/>
</dbReference>
<name>A0A0G0YRF1_UNCKA</name>
<reference evidence="1 2" key="1">
    <citation type="journal article" date="2015" name="Nature">
        <title>rRNA introns, odd ribosomes, and small enigmatic genomes across a large radiation of phyla.</title>
        <authorList>
            <person name="Brown C.T."/>
            <person name="Hug L.A."/>
            <person name="Thomas B.C."/>
            <person name="Sharon I."/>
            <person name="Castelle C.J."/>
            <person name="Singh A."/>
            <person name="Wilkins M.J."/>
            <person name="Williams K.H."/>
            <person name="Banfield J.F."/>
        </authorList>
    </citation>
    <scope>NUCLEOTIDE SEQUENCE [LARGE SCALE GENOMIC DNA]</scope>
</reference>
<sequence>MNTMDSRKITIEEVKKIAQMSKLNIEGDEEKFSQLLSQTLDYIKILDELDTSKVSETFQVTGLTNVYQDGSQKVTLPREDALKNVKETARNLVVTKGVFDRE</sequence>
<dbReference type="Proteomes" id="UP000033847">
    <property type="component" value="Unassembled WGS sequence"/>
</dbReference>
<dbReference type="GO" id="GO:0006450">
    <property type="term" value="P:regulation of translational fidelity"/>
    <property type="evidence" value="ECO:0007669"/>
    <property type="project" value="InterPro"/>
</dbReference>
<dbReference type="InterPro" id="IPR003837">
    <property type="entry name" value="GatC"/>
</dbReference>
<gene>
    <name evidence="1" type="ORF">UV00_C0003G0027</name>
</gene>
<protein>
    <submittedName>
        <fullName evidence="1">Aspartyl/glutamyl-tRNA(Asn/Gln) amidotransferase subunit C</fullName>
    </submittedName>
</protein>
<dbReference type="EMBL" id="LCCU01000003">
    <property type="protein sequence ID" value="KKS39195.1"/>
    <property type="molecule type" value="Genomic_DNA"/>
</dbReference>
<evidence type="ECO:0000313" key="2">
    <source>
        <dbReference type="Proteomes" id="UP000033847"/>
    </source>
</evidence>
<dbReference type="SUPFAM" id="SSF141000">
    <property type="entry name" value="Glu-tRNAGln amidotransferase C subunit"/>
    <property type="match status" value="1"/>
</dbReference>
<dbReference type="Pfam" id="PF02686">
    <property type="entry name" value="GatC"/>
    <property type="match status" value="1"/>
</dbReference>
<proteinExistence type="predicted"/>
<accession>A0A0G0YRF1</accession>
<dbReference type="Gene3D" id="1.10.20.60">
    <property type="entry name" value="Glu-tRNAGln amidotransferase C subunit, N-terminal domain"/>
    <property type="match status" value="1"/>
</dbReference>
<comment type="caution">
    <text evidence="1">The sequence shown here is derived from an EMBL/GenBank/DDBJ whole genome shotgun (WGS) entry which is preliminary data.</text>
</comment>
<evidence type="ECO:0000313" key="1">
    <source>
        <dbReference type="EMBL" id="KKS39195.1"/>
    </source>
</evidence>